<dbReference type="PANTHER" id="PTHR23303:SF15">
    <property type="entry name" value="COLOSSIN-A"/>
    <property type="match status" value="1"/>
</dbReference>
<dbReference type="PANTHER" id="PTHR23303">
    <property type="entry name" value="CARBOXYPEPTIDASE REGULATORY REGION-CONTAINING"/>
    <property type="match status" value="1"/>
</dbReference>
<dbReference type="Gene3D" id="2.60.40.10">
    <property type="entry name" value="Immunoglobulins"/>
    <property type="match status" value="1"/>
</dbReference>
<evidence type="ECO:0000256" key="3">
    <source>
        <dbReference type="ARBA" id="ARBA00022729"/>
    </source>
</evidence>
<dbReference type="SUPFAM" id="SSF117074">
    <property type="entry name" value="Hypothetical protein PA1324"/>
    <property type="match status" value="1"/>
</dbReference>
<dbReference type="InterPro" id="IPR033764">
    <property type="entry name" value="Sdr_B"/>
</dbReference>
<dbReference type="InterPro" id="IPR013783">
    <property type="entry name" value="Ig-like_fold"/>
</dbReference>
<dbReference type="Proteomes" id="UP000229523">
    <property type="component" value="Unassembled WGS sequence"/>
</dbReference>
<dbReference type="AlphaFoldDB" id="A0A364JJQ2"/>
<feature type="non-terminal residue" evidence="5">
    <location>
        <position position="162"/>
    </location>
</feature>
<dbReference type="Pfam" id="PF17210">
    <property type="entry name" value="SdrD_B"/>
    <property type="match status" value="1"/>
</dbReference>
<reference evidence="5 6" key="1">
    <citation type="journal article" date="2018" name="Front. Microbiol.">
        <title>Description and Comparative Genomics of Macrococcus caseolyticus subsp. hominis subsp. nov., Macrococcus goetzii sp. nov., Macrococcus epidermidis sp. nov., and Macrococcus bohemicus sp. nov., Novel Macrococci From Human Clinical Material With Virulence Potential and Suspected Uptake of Foreign DNA by Natural Transformation.</title>
        <authorList>
            <person name="Maslanova I."/>
            <person name="Wertheimer Z."/>
            <person name="Sedlacek I."/>
            <person name="Svec P."/>
            <person name="Indrakova A."/>
            <person name="Kovarovic V."/>
            <person name="Schumann P."/>
            <person name="Sproer C."/>
            <person name="Kralova S."/>
            <person name="Sedo O."/>
            <person name="Kristofova L."/>
            <person name="Vrbovska V."/>
            <person name="Fuzik T."/>
            <person name="Petras P."/>
            <person name="Zdrahal Z."/>
            <person name="Ruzickova V."/>
            <person name="Doskar J."/>
            <person name="Pantucek R."/>
        </authorList>
    </citation>
    <scope>NUCLEOTIDE SEQUENCE [LARGE SCALE GENOMIC DNA]</scope>
    <source>
        <strain evidence="5 6">CCM 4927</strain>
    </source>
</reference>
<keyword evidence="6" id="KW-1185">Reference proteome</keyword>
<evidence type="ECO:0000313" key="6">
    <source>
        <dbReference type="Proteomes" id="UP000229523"/>
    </source>
</evidence>
<dbReference type="EMBL" id="MJBI02000026">
    <property type="protein sequence ID" value="RAI78770.1"/>
    <property type="molecule type" value="Genomic_DNA"/>
</dbReference>
<evidence type="ECO:0000256" key="1">
    <source>
        <dbReference type="ARBA" id="ARBA00004613"/>
    </source>
</evidence>
<dbReference type="InterPro" id="IPR051417">
    <property type="entry name" value="SDr/BOS_complex"/>
</dbReference>
<name>A0A364JJQ2_9STAP</name>
<proteinExistence type="predicted"/>
<comment type="caution">
    <text evidence="5">The sequence shown here is derived from an EMBL/GenBank/DDBJ whole genome shotgun (WGS) entry which is preliminary data.</text>
</comment>
<sequence>DNLTIDRGFEVPPVPSPTYKIGDRVWQDNNNNDIQDAGDTGIAGVTVTLKDKTGKVIATQTTDANGNYLFEGLSNGDYTVEFGTPADMKLVPVKEHVGTSDVDSDLSIVPVTINDGDNLTIDRGYELSVPPVVTPEPEKLYSLGDYVWSDEGSVPNVQDSSD</sequence>
<keyword evidence="3" id="KW-0732">Signal</keyword>
<evidence type="ECO:0000259" key="4">
    <source>
        <dbReference type="Pfam" id="PF17210"/>
    </source>
</evidence>
<feature type="domain" description="SD-repeat containing protein B" evidence="4">
    <location>
        <begin position="20"/>
        <end position="124"/>
    </location>
</feature>
<organism evidence="5 6">
    <name type="scientific">Macrococcoides goetzii</name>
    <dbReference type="NCBI Taxonomy" id="1891097"/>
    <lineage>
        <taxon>Bacteria</taxon>
        <taxon>Bacillati</taxon>
        <taxon>Bacillota</taxon>
        <taxon>Bacilli</taxon>
        <taxon>Bacillales</taxon>
        <taxon>Staphylococcaceae</taxon>
        <taxon>Macrococcoides</taxon>
    </lineage>
</organism>
<dbReference type="RefSeq" id="WP_205757175.1">
    <property type="nucleotide sequence ID" value="NZ_MJBI02000026.1"/>
</dbReference>
<keyword evidence="2" id="KW-0964">Secreted</keyword>
<evidence type="ECO:0000256" key="2">
    <source>
        <dbReference type="ARBA" id="ARBA00022525"/>
    </source>
</evidence>
<dbReference type="GO" id="GO:0005576">
    <property type="term" value="C:extracellular region"/>
    <property type="evidence" value="ECO:0007669"/>
    <property type="project" value="UniProtKB-SubCell"/>
</dbReference>
<accession>A0A364JJQ2</accession>
<comment type="subcellular location">
    <subcellularLocation>
        <location evidence="1">Secreted</location>
    </subcellularLocation>
</comment>
<gene>
    <name evidence="5" type="ORF">BFS35_013680</name>
</gene>
<protein>
    <submittedName>
        <fullName evidence="5">Adhesin</fullName>
    </submittedName>
</protein>
<evidence type="ECO:0000313" key="5">
    <source>
        <dbReference type="EMBL" id="RAI78770.1"/>
    </source>
</evidence>
<feature type="non-terminal residue" evidence="5">
    <location>
        <position position="1"/>
    </location>
</feature>